<evidence type="ECO:0008006" key="3">
    <source>
        <dbReference type="Google" id="ProtNLM"/>
    </source>
</evidence>
<dbReference type="InterPro" id="IPR001969">
    <property type="entry name" value="Aspartic_peptidase_AS"/>
</dbReference>
<organism evidence="1 2">
    <name type="scientific">Cirrhinus mrigala</name>
    <name type="common">Mrigala</name>
    <dbReference type="NCBI Taxonomy" id="683832"/>
    <lineage>
        <taxon>Eukaryota</taxon>
        <taxon>Metazoa</taxon>
        <taxon>Chordata</taxon>
        <taxon>Craniata</taxon>
        <taxon>Vertebrata</taxon>
        <taxon>Euteleostomi</taxon>
        <taxon>Actinopterygii</taxon>
        <taxon>Neopterygii</taxon>
        <taxon>Teleostei</taxon>
        <taxon>Ostariophysi</taxon>
        <taxon>Cypriniformes</taxon>
        <taxon>Cyprinidae</taxon>
        <taxon>Labeoninae</taxon>
        <taxon>Labeonini</taxon>
        <taxon>Cirrhinus</taxon>
    </lineage>
</organism>
<gene>
    <name evidence="1" type="ORF">M9458_056837</name>
</gene>
<evidence type="ECO:0000313" key="1">
    <source>
        <dbReference type="EMBL" id="KAL0147878.1"/>
    </source>
</evidence>
<dbReference type="PROSITE" id="PS00141">
    <property type="entry name" value="ASP_PROTEASE"/>
    <property type="match status" value="1"/>
</dbReference>
<sequence length="220" mass="23807">QHKTGKSIPADTLLEGPCYEGVVEVDGEMCKALIDSGSQVTTITSEFWQRHPVLCTQELQQSDITIEGAAGQPVSYVGVLCINLKFLGRVYANVPSFVVPVTEYRSCVPLLIGTNVIKVSRKDLQATYGRKYLAKVKLTNPEWHSSLVALSKCEPGGAEGKVGQVQYAGHRIRIPAGKEQDVTGKVMGGPKRTQCTVLVESDSSKRLPEGLLVARLLANV</sequence>
<accession>A0ABD0MCC2</accession>
<reference evidence="1 2" key="1">
    <citation type="submission" date="2024-05" db="EMBL/GenBank/DDBJ databases">
        <title>Genome sequencing and assembly of Indian major carp, Cirrhinus mrigala (Hamilton, 1822).</title>
        <authorList>
            <person name="Mohindra V."/>
            <person name="Chowdhury L.M."/>
            <person name="Lal K."/>
            <person name="Jena J.K."/>
        </authorList>
    </citation>
    <scope>NUCLEOTIDE SEQUENCE [LARGE SCALE GENOMIC DNA]</scope>
    <source>
        <strain evidence="1">CM1030</strain>
        <tissue evidence="1">Blood</tissue>
    </source>
</reference>
<dbReference type="CDD" id="cd00303">
    <property type="entry name" value="retropepsin_like"/>
    <property type="match status" value="1"/>
</dbReference>
<keyword evidence="2" id="KW-1185">Reference proteome</keyword>
<comment type="caution">
    <text evidence="1">The sequence shown here is derived from an EMBL/GenBank/DDBJ whole genome shotgun (WGS) entry which is preliminary data.</text>
</comment>
<dbReference type="SUPFAM" id="SSF50630">
    <property type="entry name" value="Acid proteases"/>
    <property type="match status" value="1"/>
</dbReference>
<dbReference type="Proteomes" id="UP001529510">
    <property type="component" value="Unassembled WGS sequence"/>
</dbReference>
<proteinExistence type="predicted"/>
<dbReference type="InterPro" id="IPR021109">
    <property type="entry name" value="Peptidase_aspartic_dom_sf"/>
</dbReference>
<name>A0ABD0MCC2_CIRMR</name>
<protein>
    <recommendedName>
        <fullName evidence="3">Peptidase A2 domain-containing protein</fullName>
    </recommendedName>
</protein>
<evidence type="ECO:0000313" key="2">
    <source>
        <dbReference type="Proteomes" id="UP001529510"/>
    </source>
</evidence>
<feature type="non-terminal residue" evidence="1">
    <location>
        <position position="1"/>
    </location>
</feature>
<feature type="non-terminal residue" evidence="1">
    <location>
        <position position="220"/>
    </location>
</feature>
<dbReference type="AlphaFoldDB" id="A0ABD0MCC2"/>
<dbReference type="Gene3D" id="2.40.70.10">
    <property type="entry name" value="Acid Proteases"/>
    <property type="match status" value="1"/>
</dbReference>
<dbReference type="EMBL" id="JAMKFB020000720">
    <property type="protein sequence ID" value="KAL0147878.1"/>
    <property type="molecule type" value="Genomic_DNA"/>
</dbReference>